<name>A0A834M5W8_RHYFE</name>
<protein>
    <submittedName>
        <fullName evidence="2">Uncharacterized protein</fullName>
    </submittedName>
</protein>
<sequence>MPMNNIKWPCNRFSILVSDGSLVTAVTHPDIGSEQERFVVICLSGHQRRCRSSETEDNPPQKKGRGLCNADDLNNRSAVGLIESEIAGRRSRTIPLV</sequence>
<dbReference type="AlphaFoldDB" id="A0A834M5W8"/>
<gene>
    <name evidence="2" type="ORF">GWI33_020312</name>
</gene>
<dbReference type="EMBL" id="JAACXV010014549">
    <property type="protein sequence ID" value="KAF7266279.1"/>
    <property type="molecule type" value="Genomic_DNA"/>
</dbReference>
<evidence type="ECO:0000256" key="1">
    <source>
        <dbReference type="SAM" id="MobiDB-lite"/>
    </source>
</evidence>
<evidence type="ECO:0000313" key="2">
    <source>
        <dbReference type="EMBL" id="KAF7266279.1"/>
    </source>
</evidence>
<feature type="region of interest" description="Disordered" evidence="1">
    <location>
        <begin position="50"/>
        <end position="69"/>
    </location>
</feature>
<evidence type="ECO:0000313" key="3">
    <source>
        <dbReference type="Proteomes" id="UP000625711"/>
    </source>
</evidence>
<reference evidence="2" key="1">
    <citation type="submission" date="2020-08" db="EMBL/GenBank/DDBJ databases">
        <title>Genome sequencing and assembly of the red palm weevil Rhynchophorus ferrugineus.</title>
        <authorList>
            <person name="Dias G.B."/>
            <person name="Bergman C.M."/>
            <person name="Manee M."/>
        </authorList>
    </citation>
    <scope>NUCLEOTIDE SEQUENCE</scope>
    <source>
        <strain evidence="2">AA-2017</strain>
        <tissue evidence="2">Whole larva</tissue>
    </source>
</reference>
<dbReference type="Proteomes" id="UP000625711">
    <property type="component" value="Unassembled WGS sequence"/>
</dbReference>
<proteinExistence type="predicted"/>
<accession>A0A834M5W8</accession>
<keyword evidence="3" id="KW-1185">Reference proteome</keyword>
<organism evidence="2 3">
    <name type="scientific">Rhynchophorus ferrugineus</name>
    <name type="common">Red palm weevil</name>
    <name type="synonym">Curculio ferrugineus</name>
    <dbReference type="NCBI Taxonomy" id="354439"/>
    <lineage>
        <taxon>Eukaryota</taxon>
        <taxon>Metazoa</taxon>
        <taxon>Ecdysozoa</taxon>
        <taxon>Arthropoda</taxon>
        <taxon>Hexapoda</taxon>
        <taxon>Insecta</taxon>
        <taxon>Pterygota</taxon>
        <taxon>Neoptera</taxon>
        <taxon>Endopterygota</taxon>
        <taxon>Coleoptera</taxon>
        <taxon>Polyphaga</taxon>
        <taxon>Cucujiformia</taxon>
        <taxon>Curculionidae</taxon>
        <taxon>Dryophthorinae</taxon>
        <taxon>Rhynchophorus</taxon>
    </lineage>
</organism>
<comment type="caution">
    <text evidence="2">The sequence shown here is derived from an EMBL/GenBank/DDBJ whole genome shotgun (WGS) entry which is preliminary data.</text>
</comment>